<dbReference type="Pfam" id="PF00130">
    <property type="entry name" value="C1_1"/>
    <property type="match status" value="1"/>
</dbReference>
<protein>
    <submittedName>
        <fullName evidence="10">Ras association domain family member 5</fullName>
    </submittedName>
</protein>
<evidence type="ECO:0000259" key="8">
    <source>
        <dbReference type="PROSITE" id="PS50200"/>
    </source>
</evidence>
<dbReference type="GO" id="GO:0007165">
    <property type="term" value="P:signal transduction"/>
    <property type="evidence" value="ECO:0007669"/>
    <property type="project" value="InterPro"/>
</dbReference>
<comment type="subcellular location">
    <subcellularLocation>
        <location evidence="1">Cytoplasm</location>
        <location evidence="1">Cytoskeleton</location>
    </subcellularLocation>
</comment>
<dbReference type="SUPFAM" id="SSF57889">
    <property type="entry name" value="Cysteine-rich domain"/>
    <property type="match status" value="1"/>
</dbReference>
<dbReference type="Gene3D" id="1.20.5.110">
    <property type="match status" value="1"/>
</dbReference>
<keyword evidence="11" id="KW-1185">Reference proteome</keyword>
<name>A0A8C7WRS4_9TELE</name>
<evidence type="ECO:0000259" key="9">
    <source>
        <dbReference type="PROSITE" id="PS50951"/>
    </source>
</evidence>
<accession>A0A8C7WRS4</accession>
<organism evidence="10 11">
    <name type="scientific">Oryzias sinensis</name>
    <name type="common">Chinese medaka</name>
    <dbReference type="NCBI Taxonomy" id="183150"/>
    <lineage>
        <taxon>Eukaryota</taxon>
        <taxon>Metazoa</taxon>
        <taxon>Chordata</taxon>
        <taxon>Craniata</taxon>
        <taxon>Vertebrata</taxon>
        <taxon>Euteleostomi</taxon>
        <taxon>Actinopterygii</taxon>
        <taxon>Neopterygii</taxon>
        <taxon>Teleostei</taxon>
        <taxon>Neoteleostei</taxon>
        <taxon>Acanthomorphata</taxon>
        <taxon>Ovalentaria</taxon>
        <taxon>Atherinomorphae</taxon>
        <taxon>Beloniformes</taxon>
        <taxon>Adrianichthyidae</taxon>
        <taxon>Oryziinae</taxon>
        <taxon>Oryzias</taxon>
    </lineage>
</organism>
<dbReference type="PROSITE" id="PS50200">
    <property type="entry name" value="RA"/>
    <property type="match status" value="1"/>
</dbReference>
<evidence type="ECO:0000256" key="4">
    <source>
        <dbReference type="ARBA" id="ARBA00022833"/>
    </source>
</evidence>
<dbReference type="PROSITE" id="PS00479">
    <property type="entry name" value="ZF_DAG_PE_1"/>
    <property type="match status" value="1"/>
</dbReference>
<dbReference type="CDD" id="cd21892">
    <property type="entry name" value="SARAH_RASSF5"/>
    <property type="match status" value="1"/>
</dbReference>
<evidence type="ECO:0000313" key="11">
    <source>
        <dbReference type="Proteomes" id="UP000694383"/>
    </source>
</evidence>
<evidence type="ECO:0000256" key="3">
    <source>
        <dbReference type="ARBA" id="ARBA00022723"/>
    </source>
</evidence>
<keyword evidence="2" id="KW-0493">Microtubule</keyword>
<dbReference type="InterPro" id="IPR011524">
    <property type="entry name" value="SARAH_dom"/>
</dbReference>
<keyword evidence="5" id="KW-0963">Cytoplasm</keyword>
<evidence type="ECO:0000256" key="5">
    <source>
        <dbReference type="ARBA" id="ARBA00023212"/>
    </source>
</evidence>
<feature type="region of interest" description="Disordered" evidence="6">
    <location>
        <begin position="1"/>
        <end position="167"/>
    </location>
</feature>
<dbReference type="PANTHER" id="PTHR22738:SF9">
    <property type="entry name" value="RAS ASSOCIATION DOMAIN-CONTAINING PROTEIN 5"/>
    <property type="match status" value="1"/>
</dbReference>
<keyword evidence="5" id="KW-0206">Cytoskeleton</keyword>
<feature type="domain" description="Phorbol-ester/DAG-type" evidence="7">
    <location>
        <begin position="205"/>
        <end position="251"/>
    </location>
</feature>
<feature type="region of interest" description="Disordered" evidence="6">
    <location>
        <begin position="343"/>
        <end position="364"/>
    </location>
</feature>
<proteinExistence type="predicted"/>
<dbReference type="GO" id="GO:0005874">
    <property type="term" value="C:microtubule"/>
    <property type="evidence" value="ECO:0007669"/>
    <property type="project" value="UniProtKB-KW"/>
</dbReference>
<evidence type="ECO:0000256" key="2">
    <source>
        <dbReference type="ARBA" id="ARBA00022701"/>
    </source>
</evidence>
<dbReference type="InterPro" id="IPR046349">
    <property type="entry name" value="C1-like_sf"/>
</dbReference>
<evidence type="ECO:0000259" key="7">
    <source>
        <dbReference type="PROSITE" id="PS50081"/>
    </source>
</evidence>
<dbReference type="PANTHER" id="PTHR22738">
    <property type="entry name" value="RASSF"/>
    <property type="match status" value="1"/>
</dbReference>
<evidence type="ECO:0000313" key="10">
    <source>
        <dbReference type="Ensembl" id="ENSOSIP00000002219.1"/>
    </source>
</evidence>
<reference evidence="10" key="1">
    <citation type="submission" date="2025-08" db="UniProtKB">
        <authorList>
            <consortium name="Ensembl"/>
        </authorList>
    </citation>
    <scope>IDENTIFICATION</scope>
</reference>
<dbReference type="CDD" id="cd20886">
    <property type="entry name" value="C1_RASSF5"/>
    <property type="match status" value="1"/>
</dbReference>
<feature type="compositionally biased region" description="Basic and acidic residues" evidence="6">
    <location>
        <begin position="76"/>
        <end position="85"/>
    </location>
</feature>
<dbReference type="Gene3D" id="3.10.20.90">
    <property type="entry name" value="Phosphatidylinositol 3-kinase Catalytic Subunit, Chain A, domain 1"/>
    <property type="match status" value="1"/>
</dbReference>
<dbReference type="SUPFAM" id="SSF54236">
    <property type="entry name" value="Ubiquitin-like"/>
    <property type="match status" value="1"/>
</dbReference>
<keyword evidence="3" id="KW-0479">Metal-binding</keyword>
<feature type="compositionally biased region" description="Basic and acidic residues" evidence="6">
    <location>
        <begin position="119"/>
        <end position="135"/>
    </location>
</feature>
<keyword evidence="4" id="KW-0862">Zinc</keyword>
<dbReference type="SMART" id="SM00314">
    <property type="entry name" value="RA"/>
    <property type="match status" value="1"/>
</dbReference>
<dbReference type="Gene3D" id="3.30.60.20">
    <property type="match status" value="1"/>
</dbReference>
<dbReference type="GO" id="GO:0005634">
    <property type="term" value="C:nucleus"/>
    <property type="evidence" value="ECO:0007669"/>
    <property type="project" value="TreeGrafter"/>
</dbReference>
<dbReference type="Pfam" id="PF16517">
    <property type="entry name" value="Nore1-SARAH"/>
    <property type="match status" value="1"/>
</dbReference>
<dbReference type="InterPro" id="IPR002219">
    <property type="entry name" value="PKC_DAG/PE"/>
</dbReference>
<dbReference type="PROSITE" id="PS50951">
    <property type="entry name" value="SARAH"/>
    <property type="match status" value="1"/>
</dbReference>
<dbReference type="InterPro" id="IPR029071">
    <property type="entry name" value="Ubiquitin-like_domsf"/>
</dbReference>
<reference evidence="10" key="2">
    <citation type="submission" date="2025-09" db="UniProtKB">
        <authorList>
            <consortium name="Ensembl"/>
        </authorList>
    </citation>
    <scope>IDENTIFICATION</scope>
</reference>
<dbReference type="Pfam" id="PF00788">
    <property type="entry name" value="RA"/>
    <property type="match status" value="1"/>
</dbReference>
<dbReference type="Ensembl" id="ENSOSIT00000002368.1">
    <property type="protein sequence ID" value="ENSOSIP00000002219.1"/>
    <property type="gene ID" value="ENSOSIG00000001208.1"/>
</dbReference>
<feature type="domain" description="SARAH" evidence="9">
    <location>
        <begin position="486"/>
        <end position="533"/>
    </location>
</feature>
<feature type="domain" description="Ras-associating" evidence="8">
    <location>
        <begin position="360"/>
        <end position="454"/>
    </location>
</feature>
<dbReference type="InterPro" id="IPR033614">
    <property type="entry name" value="RASSF1-6"/>
</dbReference>
<feature type="region of interest" description="Disordered" evidence="6">
    <location>
        <begin position="254"/>
        <end position="287"/>
    </location>
</feature>
<evidence type="ECO:0000256" key="1">
    <source>
        <dbReference type="ARBA" id="ARBA00004245"/>
    </source>
</evidence>
<sequence length="535" mass="60361">MASVSLVGQQPGPHSRLDSEPQILYLKLSSSKTKSGFPRKSSWEKMVFMSGGDTQEEPRNQQPLSRGPGGGGAAAEGRRMSRERCGAPAVSEAPRSPEQSGERGSDAVTAGTRLATDGSDVKKGASHRRTDSLKETKHKRSHRQRDSLHQRRNCRSGDSGQEFRGLTRGRTGVVKLARTEPHRREAWSIFPREMDPRVRTERGEGHRFESKPVKQDWCDACSHQITAQALKCQNCSYTCHQECESQVQLDCNQRDRQPGETRSPTNLCTRPHHKQSEKKEEDAGGIPALSEEEVHARIEEYNAQVSNHGMNLASDGSYTGFVQVHLRLSRPVTVQAVEKAGSEGGFSHSLVPSEEQEETDCGPTEKRTSFYLPQNYITHLHISSLNTTEEVIKGLLKKFEVKDNPRKFALYKQTHRNGQDLFQKLPLTERPLPLRLIAGPDTEQLSFVFKENETEEVEVSERTGRQRKHAFGIVSSFHGRLSSVFVPQWHAFSIPELQNFLIILGKEESERIRAVEQKYTLYREKLQQALQQHDP</sequence>
<dbReference type="GeneTree" id="ENSGT00940000159288"/>
<feature type="compositionally biased region" description="Low complexity" evidence="6">
    <location>
        <begin position="24"/>
        <end position="35"/>
    </location>
</feature>
<dbReference type="Proteomes" id="UP000694383">
    <property type="component" value="Unplaced"/>
</dbReference>
<dbReference type="GO" id="GO:0046872">
    <property type="term" value="F:metal ion binding"/>
    <property type="evidence" value="ECO:0007669"/>
    <property type="project" value="UniProtKB-KW"/>
</dbReference>
<dbReference type="InterPro" id="IPR000159">
    <property type="entry name" value="RA_dom"/>
</dbReference>
<dbReference type="SMART" id="SM00109">
    <property type="entry name" value="C1"/>
    <property type="match status" value="1"/>
</dbReference>
<dbReference type="PROSITE" id="PS50081">
    <property type="entry name" value="ZF_DAG_PE_2"/>
    <property type="match status" value="1"/>
</dbReference>
<evidence type="ECO:0000256" key="6">
    <source>
        <dbReference type="SAM" id="MobiDB-lite"/>
    </source>
</evidence>
<dbReference type="AlphaFoldDB" id="A0A8C7WRS4"/>